<dbReference type="HAMAP" id="MF_01365_B">
    <property type="entry name" value="Ribosomal_uL6_B"/>
    <property type="match status" value="1"/>
</dbReference>
<dbReference type="PROSITE" id="PS00525">
    <property type="entry name" value="RIBOSOMAL_L6_1"/>
    <property type="match status" value="1"/>
</dbReference>
<dbReference type="GO" id="GO:0019843">
    <property type="term" value="F:rRNA binding"/>
    <property type="evidence" value="ECO:0007669"/>
    <property type="project" value="UniProtKB-UniRule"/>
</dbReference>
<evidence type="ECO:0000256" key="6">
    <source>
        <dbReference type="HAMAP-Rule" id="MF_01365"/>
    </source>
</evidence>
<dbReference type="Gene3D" id="3.90.930.12">
    <property type="entry name" value="Ribosomal protein L6, alpha-beta domain"/>
    <property type="match status" value="2"/>
</dbReference>
<evidence type="ECO:0000256" key="5">
    <source>
        <dbReference type="ARBA" id="ARBA00023274"/>
    </source>
</evidence>
<dbReference type="EMBL" id="MEVI01000003">
    <property type="protein sequence ID" value="OGC55157.1"/>
    <property type="molecule type" value="Genomic_DNA"/>
</dbReference>
<evidence type="ECO:0000313" key="11">
    <source>
        <dbReference type="Proteomes" id="UP000176504"/>
    </source>
</evidence>
<evidence type="ECO:0000256" key="8">
    <source>
        <dbReference type="RuleBase" id="RU003870"/>
    </source>
</evidence>
<dbReference type="InterPro" id="IPR036789">
    <property type="entry name" value="Ribosomal_uL6-like_a/b-dom_sf"/>
</dbReference>
<dbReference type="InterPro" id="IPR002358">
    <property type="entry name" value="Ribosomal_uL6_CS"/>
</dbReference>
<sequence length="181" mass="19622">MSRIGKTPIKIPNGVTITIDPGIVRVKGPKGELSQEIKGRIDVAVKDGEVLFKAKDDERQTRASWGLYRSLVSGMVKGVTEGYRKDLEIVGVGYRASKKGNDLVINIGYSHPVEFTAPEGITLNVDESTKISVAGADKSLVGLTAAKIRNVRPPEPYKGKGIRYVNEYVRRKAGKTGVKAV</sequence>
<gene>
    <name evidence="6" type="primary">rplF</name>
    <name evidence="10" type="ORF">A3A78_04240</name>
</gene>
<dbReference type="GO" id="GO:0022625">
    <property type="term" value="C:cytosolic large ribosomal subunit"/>
    <property type="evidence" value="ECO:0007669"/>
    <property type="project" value="UniProtKB-UniRule"/>
</dbReference>
<evidence type="ECO:0000256" key="7">
    <source>
        <dbReference type="RuleBase" id="RU003869"/>
    </source>
</evidence>
<protein>
    <recommendedName>
        <fullName evidence="6">Large ribosomal subunit protein uL6</fullName>
    </recommendedName>
</protein>
<dbReference type="Proteomes" id="UP000176504">
    <property type="component" value="Unassembled WGS sequence"/>
</dbReference>
<evidence type="ECO:0000256" key="1">
    <source>
        <dbReference type="ARBA" id="ARBA00009356"/>
    </source>
</evidence>
<dbReference type="PRINTS" id="PR00059">
    <property type="entry name" value="RIBOSOMALL6"/>
</dbReference>
<dbReference type="GO" id="GO:0003735">
    <property type="term" value="F:structural constituent of ribosome"/>
    <property type="evidence" value="ECO:0007669"/>
    <property type="project" value="UniProtKB-UniRule"/>
</dbReference>
<keyword evidence="5 6" id="KW-0687">Ribonucleoprotein</keyword>
<dbReference type="AlphaFoldDB" id="A0A1F4VDC7"/>
<proteinExistence type="inferred from homology"/>
<organism evidence="10 11">
    <name type="scientific">candidate division WWE3 bacterium RIFCSPLOWO2_01_FULL_41_18</name>
    <dbReference type="NCBI Taxonomy" id="1802625"/>
    <lineage>
        <taxon>Bacteria</taxon>
        <taxon>Katanobacteria</taxon>
    </lineage>
</organism>
<keyword evidence="3 6" id="KW-0694">RNA-binding</keyword>
<name>A0A1F4VDC7_UNCKA</name>
<comment type="similarity">
    <text evidence="1 6 7">Belongs to the universal ribosomal protein uL6 family.</text>
</comment>
<comment type="function">
    <text evidence="6 8">This protein binds to the 23S rRNA, and is important in its secondary structure. It is located near the subunit interface in the base of the L7/L12 stalk, and near the tRNA binding site of the peptidyltransferase center.</text>
</comment>
<evidence type="ECO:0000256" key="3">
    <source>
        <dbReference type="ARBA" id="ARBA00022884"/>
    </source>
</evidence>
<dbReference type="FunFam" id="3.90.930.12:FF:000002">
    <property type="entry name" value="50S ribosomal protein L6"/>
    <property type="match status" value="1"/>
</dbReference>
<dbReference type="FunFam" id="3.90.930.12:FF:000001">
    <property type="entry name" value="50S ribosomal protein L6"/>
    <property type="match status" value="1"/>
</dbReference>
<dbReference type="PIRSF" id="PIRSF002162">
    <property type="entry name" value="Ribosomal_L6"/>
    <property type="match status" value="1"/>
</dbReference>
<evidence type="ECO:0000259" key="9">
    <source>
        <dbReference type="Pfam" id="PF00347"/>
    </source>
</evidence>
<comment type="caution">
    <text evidence="10">The sequence shown here is derived from an EMBL/GenBank/DDBJ whole genome shotgun (WGS) entry which is preliminary data.</text>
</comment>
<reference evidence="10 11" key="1">
    <citation type="journal article" date="2016" name="Nat. Commun.">
        <title>Thousands of microbial genomes shed light on interconnected biogeochemical processes in an aquifer system.</title>
        <authorList>
            <person name="Anantharaman K."/>
            <person name="Brown C.T."/>
            <person name="Hug L.A."/>
            <person name="Sharon I."/>
            <person name="Castelle C.J."/>
            <person name="Probst A.J."/>
            <person name="Thomas B.C."/>
            <person name="Singh A."/>
            <person name="Wilkins M.J."/>
            <person name="Karaoz U."/>
            <person name="Brodie E.L."/>
            <person name="Williams K.H."/>
            <person name="Hubbard S.S."/>
            <person name="Banfield J.F."/>
        </authorList>
    </citation>
    <scope>NUCLEOTIDE SEQUENCE [LARGE SCALE GENOMIC DNA]</scope>
</reference>
<evidence type="ECO:0000313" key="10">
    <source>
        <dbReference type="EMBL" id="OGC55157.1"/>
    </source>
</evidence>
<dbReference type="Pfam" id="PF00347">
    <property type="entry name" value="Ribosomal_L6"/>
    <property type="match status" value="2"/>
</dbReference>
<dbReference type="PANTHER" id="PTHR11655:SF14">
    <property type="entry name" value="LARGE RIBOSOMAL SUBUNIT PROTEIN UL6M"/>
    <property type="match status" value="1"/>
</dbReference>
<accession>A0A1F4VDC7</accession>
<comment type="subunit">
    <text evidence="6">Part of the 50S ribosomal subunit.</text>
</comment>
<dbReference type="PANTHER" id="PTHR11655">
    <property type="entry name" value="60S/50S RIBOSOMAL PROTEIN L6/L9"/>
    <property type="match status" value="1"/>
</dbReference>
<keyword evidence="4 6" id="KW-0689">Ribosomal protein</keyword>
<evidence type="ECO:0000256" key="4">
    <source>
        <dbReference type="ARBA" id="ARBA00022980"/>
    </source>
</evidence>
<dbReference type="InterPro" id="IPR019906">
    <property type="entry name" value="Ribosomal_uL6_bac-type"/>
</dbReference>
<evidence type="ECO:0000256" key="2">
    <source>
        <dbReference type="ARBA" id="ARBA00022730"/>
    </source>
</evidence>
<dbReference type="SUPFAM" id="SSF56053">
    <property type="entry name" value="Ribosomal protein L6"/>
    <property type="match status" value="2"/>
</dbReference>
<dbReference type="NCBIfam" id="TIGR03654">
    <property type="entry name" value="L6_bact"/>
    <property type="match status" value="1"/>
</dbReference>
<feature type="domain" description="Large ribosomal subunit protein uL6 alpha-beta" evidence="9">
    <location>
        <begin position="90"/>
        <end position="164"/>
    </location>
</feature>
<dbReference type="InterPro" id="IPR020040">
    <property type="entry name" value="Ribosomal_uL6_a/b-dom"/>
</dbReference>
<dbReference type="InterPro" id="IPR000702">
    <property type="entry name" value="Ribosomal_uL6-like"/>
</dbReference>
<dbReference type="GO" id="GO:0002181">
    <property type="term" value="P:cytoplasmic translation"/>
    <property type="evidence" value="ECO:0007669"/>
    <property type="project" value="TreeGrafter"/>
</dbReference>
<keyword evidence="2 6" id="KW-0699">rRNA-binding</keyword>
<feature type="domain" description="Large ribosomal subunit protein uL6 alpha-beta" evidence="9">
    <location>
        <begin position="11"/>
        <end position="82"/>
    </location>
</feature>